<evidence type="ECO:0000256" key="1">
    <source>
        <dbReference type="SAM" id="MobiDB-lite"/>
    </source>
</evidence>
<sequence length="88" mass="9179">MMPRWIGGVAASDSTEYNASSETAFGGQREPAYCRGRRWTTEDPKPSSSPTPPIVSGRSAVPSPAARVPSTNRSGGVANFFSSTTDGA</sequence>
<organism evidence="2 3">
    <name type="scientific">Colletotrichum musicola</name>
    <dbReference type="NCBI Taxonomy" id="2175873"/>
    <lineage>
        <taxon>Eukaryota</taxon>
        <taxon>Fungi</taxon>
        <taxon>Dikarya</taxon>
        <taxon>Ascomycota</taxon>
        <taxon>Pezizomycotina</taxon>
        <taxon>Sordariomycetes</taxon>
        <taxon>Hypocreomycetidae</taxon>
        <taxon>Glomerellales</taxon>
        <taxon>Glomerellaceae</taxon>
        <taxon>Colletotrichum</taxon>
        <taxon>Colletotrichum orchidearum species complex</taxon>
    </lineage>
</organism>
<evidence type="ECO:0000313" key="3">
    <source>
        <dbReference type="Proteomes" id="UP000639643"/>
    </source>
</evidence>
<protein>
    <submittedName>
        <fullName evidence="2">Uncharacterized protein</fullName>
    </submittedName>
</protein>
<comment type="caution">
    <text evidence="2">The sequence shown here is derived from an EMBL/GenBank/DDBJ whole genome shotgun (WGS) entry which is preliminary data.</text>
</comment>
<dbReference type="AlphaFoldDB" id="A0A8H6NHM4"/>
<evidence type="ECO:0000313" key="2">
    <source>
        <dbReference type="EMBL" id="KAF6832801.1"/>
    </source>
</evidence>
<dbReference type="EMBL" id="WIGM01000229">
    <property type="protein sequence ID" value="KAF6832801.1"/>
    <property type="molecule type" value="Genomic_DNA"/>
</dbReference>
<dbReference type="Proteomes" id="UP000639643">
    <property type="component" value="Unassembled WGS sequence"/>
</dbReference>
<proteinExistence type="predicted"/>
<reference evidence="2" key="1">
    <citation type="journal article" date="2020" name="Phytopathology">
        <title>Genome Sequence Resources of Colletotrichum truncatum, C. plurivorum, C. musicola, and C. sojae: Four Species Pathogenic to Soybean (Glycine max).</title>
        <authorList>
            <person name="Rogerio F."/>
            <person name="Boufleur T.R."/>
            <person name="Ciampi-Guillardi M."/>
            <person name="Sukno S.A."/>
            <person name="Thon M.R."/>
            <person name="Massola Junior N.S."/>
            <person name="Baroncelli R."/>
        </authorList>
    </citation>
    <scope>NUCLEOTIDE SEQUENCE</scope>
    <source>
        <strain evidence="2">LFN0074</strain>
    </source>
</reference>
<keyword evidence="3" id="KW-1185">Reference proteome</keyword>
<accession>A0A8H6NHM4</accession>
<gene>
    <name evidence="2" type="ORF">CMUS01_06781</name>
</gene>
<name>A0A8H6NHM4_9PEZI</name>
<feature type="region of interest" description="Disordered" evidence="1">
    <location>
        <begin position="1"/>
        <end position="88"/>
    </location>
</feature>
<feature type="compositionally biased region" description="Polar residues" evidence="1">
    <location>
        <begin position="69"/>
        <end position="88"/>
    </location>
</feature>
<feature type="compositionally biased region" description="Polar residues" evidence="1">
    <location>
        <begin position="12"/>
        <end position="23"/>
    </location>
</feature>